<dbReference type="GO" id="GO:0051082">
    <property type="term" value="F:unfolded protein binding"/>
    <property type="evidence" value="ECO:0007669"/>
    <property type="project" value="TreeGrafter"/>
</dbReference>
<evidence type="ECO:0000313" key="3">
    <source>
        <dbReference type="EMBL" id="GFH51595.1"/>
    </source>
</evidence>
<dbReference type="InterPro" id="IPR008979">
    <property type="entry name" value="Galactose-bd-like_sf"/>
</dbReference>
<accession>A0AAD3CV31</accession>
<name>A0AAD3CV31_9STRA</name>
<dbReference type="PANTHER" id="PTHR13194:SF19">
    <property type="entry name" value="NAD(P)-BINDING ROSSMANN-FOLD SUPERFAMILY PROTEIN"/>
    <property type="match status" value="1"/>
</dbReference>
<sequence length="201" mass="21587">MGQAMRMMKYDMAGNIANASSTPLSINGAKLVFHKLDDGVMGGKSSTDMNAINTINGVLFSGTINTDGGGFTSIRSPLENSIPSDAKGIKIKYKGDKKTYKVLLSVGNGAGGPFAKHPSWQADLTSNGELEEKILDFSSFKPSFGGRGAQRHEMDSFVFNPSDMTQLGLMLSLKLSNGEANTKFGEGIFDFHLEIHEIDLV</sequence>
<dbReference type="Proteomes" id="UP001054902">
    <property type="component" value="Unassembled WGS sequence"/>
</dbReference>
<feature type="domain" description="NADH:ubiquinone oxidoreductase intermediate-associated protein 30" evidence="2">
    <location>
        <begin position="34"/>
        <end position="191"/>
    </location>
</feature>
<dbReference type="PANTHER" id="PTHR13194">
    <property type="entry name" value="COMPLEX I INTERMEDIATE-ASSOCIATED PROTEIN 30"/>
    <property type="match status" value="1"/>
</dbReference>
<comment type="similarity">
    <text evidence="1">Belongs to the CIA30 family.</text>
</comment>
<organism evidence="3 4">
    <name type="scientific">Chaetoceros tenuissimus</name>
    <dbReference type="NCBI Taxonomy" id="426638"/>
    <lineage>
        <taxon>Eukaryota</taxon>
        <taxon>Sar</taxon>
        <taxon>Stramenopiles</taxon>
        <taxon>Ochrophyta</taxon>
        <taxon>Bacillariophyta</taxon>
        <taxon>Coscinodiscophyceae</taxon>
        <taxon>Chaetocerotophycidae</taxon>
        <taxon>Chaetocerotales</taxon>
        <taxon>Chaetocerotaceae</taxon>
        <taxon>Chaetoceros</taxon>
    </lineage>
</organism>
<dbReference type="EMBL" id="BLLK01000045">
    <property type="protein sequence ID" value="GFH51595.1"/>
    <property type="molecule type" value="Genomic_DNA"/>
</dbReference>
<reference evidence="3 4" key="1">
    <citation type="journal article" date="2021" name="Sci. Rep.">
        <title>The genome of the diatom Chaetoceros tenuissimus carries an ancient integrated fragment of an extant virus.</title>
        <authorList>
            <person name="Hongo Y."/>
            <person name="Kimura K."/>
            <person name="Takaki Y."/>
            <person name="Yoshida Y."/>
            <person name="Baba S."/>
            <person name="Kobayashi G."/>
            <person name="Nagasaki K."/>
            <person name="Hano T."/>
            <person name="Tomaru Y."/>
        </authorList>
    </citation>
    <scope>NUCLEOTIDE SEQUENCE [LARGE SCALE GENOMIC DNA]</scope>
    <source>
        <strain evidence="3 4">NIES-3715</strain>
    </source>
</reference>
<dbReference type="GO" id="GO:0010257">
    <property type="term" value="P:NADH dehydrogenase complex assembly"/>
    <property type="evidence" value="ECO:0007669"/>
    <property type="project" value="TreeGrafter"/>
</dbReference>
<evidence type="ECO:0000313" key="4">
    <source>
        <dbReference type="Proteomes" id="UP001054902"/>
    </source>
</evidence>
<dbReference type="Pfam" id="PF08547">
    <property type="entry name" value="CIA30"/>
    <property type="match status" value="1"/>
</dbReference>
<evidence type="ECO:0000259" key="2">
    <source>
        <dbReference type="Pfam" id="PF08547"/>
    </source>
</evidence>
<dbReference type="SUPFAM" id="SSF49785">
    <property type="entry name" value="Galactose-binding domain-like"/>
    <property type="match status" value="1"/>
</dbReference>
<protein>
    <recommendedName>
        <fullName evidence="2">NADH:ubiquinone oxidoreductase intermediate-associated protein 30 domain-containing protein</fullName>
    </recommendedName>
</protein>
<dbReference type="InterPro" id="IPR039131">
    <property type="entry name" value="NDUFAF1"/>
</dbReference>
<keyword evidence="4" id="KW-1185">Reference proteome</keyword>
<dbReference type="InterPro" id="IPR013857">
    <property type="entry name" value="NADH-UbQ_OxRdtase-assoc_prot30"/>
</dbReference>
<proteinExistence type="inferred from homology"/>
<comment type="caution">
    <text evidence="3">The sequence shown here is derived from an EMBL/GenBank/DDBJ whole genome shotgun (WGS) entry which is preliminary data.</text>
</comment>
<evidence type="ECO:0000256" key="1">
    <source>
        <dbReference type="ARBA" id="ARBA00007884"/>
    </source>
</evidence>
<dbReference type="AlphaFoldDB" id="A0AAD3CV31"/>
<gene>
    <name evidence="3" type="ORF">CTEN210_08071</name>
</gene>